<reference evidence="3" key="1">
    <citation type="submission" date="2019-04" db="EMBL/GenBank/DDBJ databases">
        <title>Evolution of Biomass-Degrading Anaerobic Consortia Revealed by Metagenomics.</title>
        <authorList>
            <person name="Peng X."/>
        </authorList>
    </citation>
    <scope>NUCLEOTIDE SEQUENCE</scope>
    <source>
        <strain evidence="3">SIG140</strain>
    </source>
</reference>
<proteinExistence type="predicted"/>
<feature type="domain" description="MobA/VirD2-like nuclease" evidence="2">
    <location>
        <begin position="17"/>
        <end position="149"/>
    </location>
</feature>
<evidence type="ECO:0000256" key="1">
    <source>
        <dbReference type="SAM" id="MobiDB-lite"/>
    </source>
</evidence>
<sequence length="433" mass="50836">MIATILPSSTTFHAVDYNERKVSEGVAELLEIKGFDLIDQQYTPDDLKQQLLNYTYQYNERIKKPQFHLAISCRGDEYSYEQLLDIAHQYLKEMGYGEEGQPLLIYAHHDTDNHHIHIVTSRVAPDGHKIDDHHERVHSQEVINRIMGENQEQRASESVKKALEYRFSTVNQFKAILESSGYECYDKDDNLCIKRDGHVIETLPLATIQQHCQTFEPDEKRRKQLRAILLKYRDMTANKEELRSMMKKKFGIDLIFHGSKDKPYGYTIIDHQNKTVLKGGEVLKLKVLLQFQSKTERLHRMDEFIDAMLEDNPDLTTRELNRMLRRQFGTHISKGRIAYGDDFIDLKEYQLRTLKANDLQAWMNAHPELEHQSTQKHGHAHSIETTQQQQPDSHHRIRKPANIQGGSHDQNREWEVGHNSRYNDIDDERQLKR</sequence>
<dbReference type="EMBL" id="SUYC01000009">
    <property type="protein sequence ID" value="MBE6271173.1"/>
    <property type="molecule type" value="Genomic_DNA"/>
</dbReference>
<dbReference type="Pfam" id="PF03432">
    <property type="entry name" value="Relaxase"/>
    <property type="match status" value="1"/>
</dbReference>
<evidence type="ECO:0000259" key="2">
    <source>
        <dbReference type="Pfam" id="PF03432"/>
    </source>
</evidence>
<dbReference type="InterPro" id="IPR005094">
    <property type="entry name" value="Endonuclease_MobA/VirD2"/>
</dbReference>
<gene>
    <name evidence="3" type="ORF">E7101_09505</name>
</gene>
<evidence type="ECO:0000313" key="4">
    <source>
        <dbReference type="Proteomes" id="UP000806522"/>
    </source>
</evidence>
<dbReference type="AlphaFoldDB" id="A0A9D5S7T8"/>
<organism evidence="3 4">
    <name type="scientific">Xylanibacter ruminicola</name>
    <name type="common">Prevotella ruminicola</name>
    <dbReference type="NCBI Taxonomy" id="839"/>
    <lineage>
        <taxon>Bacteria</taxon>
        <taxon>Pseudomonadati</taxon>
        <taxon>Bacteroidota</taxon>
        <taxon>Bacteroidia</taxon>
        <taxon>Bacteroidales</taxon>
        <taxon>Prevotellaceae</taxon>
        <taxon>Xylanibacter</taxon>
    </lineage>
</organism>
<evidence type="ECO:0000313" key="3">
    <source>
        <dbReference type="EMBL" id="MBE6271173.1"/>
    </source>
</evidence>
<name>A0A9D5S7T8_XYLRU</name>
<accession>A0A9D5S7T8</accession>
<feature type="region of interest" description="Disordered" evidence="1">
    <location>
        <begin position="369"/>
        <end position="433"/>
    </location>
</feature>
<dbReference type="Proteomes" id="UP000806522">
    <property type="component" value="Unassembled WGS sequence"/>
</dbReference>
<feature type="compositionally biased region" description="Basic and acidic residues" evidence="1">
    <location>
        <begin position="409"/>
        <end position="433"/>
    </location>
</feature>
<protein>
    <submittedName>
        <fullName evidence="3">Relaxase</fullName>
    </submittedName>
</protein>
<comment type="caution">
    <text evidence="3">The sequence shown here is derived from an EMBL/GenBank/DDBJ whole genome shotgun (WGS) entry which is preliminary data.</text>
</comment>